<feature type="transmembrane region" description="Helical" evidence="1">
    <location>
        <begin position="115"/>
        <end position="147"/>
    </location>
</feature>
<name>A0A5K7XQ25_9BACT</name>
<keyword evidence="1" id="KW-1133">Transmembrane helix</keyword>
<keyword evidence="1" id="KW-0812">Transmembrane</keyword>
<feature type="transmembrane region" description="Helical" evidence="1">
    <location>
        <begin position="263"/>
        <end position="281"/>
    </location>
</feature>
<keyword evidence="3" id="KW-1185">Reference proteome</keyword>
<dbReference type="RefSeq" id="WP_152100962.1">
    <property type="nucleotide sequence ID" value="NZ_AP021861.1"/>
</dbReference>
<gene>
    <name evidence="2" type="ORF">PLANPX_5231</name>
</gene>
<feature type="transmembrane region" description="Helical" evidence="1">
    <location>
        <begin position="159"/>
        <end position="180"/>
    </location>
</feature>
<reference evidence="3" key="1">
    <citation type="submission" date="2019-10" db="EMBL/GenBank/DDBJ databases">
        <title>Lacipirellula parvula gen. nov., sp. nov., representing a lineage of planctomycetes widespread in freshwater anoxic habitats, and description of the family Lacipirellulaceae.</title>
        <authorList>
            <person name="Dedysh S.N."/>
            <person name="Kulichevskaya I.S."/>
            <person name="Beletsky A.V."/>
            <person name="Rakitin A.L."/>
            <person name="Mardanov A.V."/>
            <person name="Ivanova A.A."/>
            <person name="Saltykova V.X."/>
            <person name="Rijpstra W.I.C."/>
            <person name="Sinninghe Damste J.S."/>
            <person name="Ravin N.V."/>
        </authorList>
    </citation>
    <scope>NUCLEOTIDE SEQUENCE [LARGE SCALE GENOMIC DNA]</scope>
    <source>
        <strain evidence="3">PX69</strain>
    </source>
</reference>
<sequence length="295" mass="32406">MSDALQPALPANRSYAATLANGLSALYALTVRQHLHGKRWLVISLLFSLPAALAILVRCTSSRVPPEGLEFMLAMMLMPQLLLPLVALLYASGIVDDEQEDQTITYLLLRPLPRGAIYFVKLLATVTTTVVLTLVFTAVTFAAIYIGSETPASEWLDRLVKTAGLHALAMTAYCCLFGLVSLLTKRALVVGVIYIAVIEGLLANLPFGIRLITVIYYTRLIAYRMLSYKVSTPRGEEDMAAEAWQLDVRNDPDLLLQPTTQTCVLVLLLGSVVCAVLASWICSHREFHVKTPEKV</sequence>
<proteinExistence type="predicted"/>
<feature type="transmembrane region" description="Helical" evidence="1">
    <location>
        <begin position="71"/>
        <end position="95"/>
    </location>
</feature>
<evidence type="ECO:0000313" key="3">
    <source>
        <dbReference type="Proteomes" id="UP000326837"/>
    </source>
</evidence>
<evidence type="ECO:0000313" key="2">
    <source>
        <dbReference type="EMBL" id="BBO35619.1"/>
    </source>
</evidence>
<protein>
    <recommendedName>
        <fullName evidence="4">ABC-2 family transporter protein</fullName>
    </recommendedName>
</protein>
<evidence type="ECO:0008006" key="4">
    <source>
        <dbReference type="Google" id="ProtNLM"/>
    </source>
</evidence>
<dbReference type="PANTHER" id="PTHR37305:SF1">
    <property type="entry name" value="MEMBRANE PROTEIN"/>
    <property type="match status" value="1"/>
</dbReference>
<organism evidence="2 3">
    <name type="scientific">Lacipirellula parvula</name>
    <dbReference type="NCBI Taxonomy" id="2650471"/>
    <lineage>
        <taxon>Bacteria</taxon>
        <taxon>Pseudomonadati</taxon>
        <taxon>Planctomycetota</taxon>
        <taxon>Planctomycetia</taxon>
        <taxon>Pirellulales</taxon>
        <taxon>Lacipirellulaceae</taxon>
        <taxon>Lacipirellula</taxon>
    </lineage>
</organism>
<dbReference type="PANTHER" id="PTHR37305">
    <property type="entry name" value="INTEGRAL MEMBRANE PROTEIN-RELATED"/>
    <property type="match status" value="1"/>
</dbReference>
<dbReference type="KEGG" id="lpav:PLANPX_5231"/>
<dbReference type="Pfam" id="PF12730">
    <property type="entry name" value="ABC2_membrane_4"/>
    <property type="match status" value="1"/>
</dbReference>
<dbReference type="EMBL" id="AP021861">
    <property type="protein sequence ID" value="BBO35619.1"/>
    <property type="molecule type" value="Genomic_DNA"/>
</dbReference>
<accession>A0A5K7XQ25</accession>
<evidence type="ECO:0000256" key="1">
    <source>
        <dbReference type="SAM" id="Phobius"/>
    </source>
</evidence>
<feature type="transmembrane region" description="Helical" evidence="1">
    <location>
        <begin position="192"/>
        <end position="217"/>
    </location>
</feature>
<dbReference type="Proteomes" id="UP000326837">
    <property type="component" value="Chromosome"/>
</dbReference>
<keyword evidence="1" id="KW-0472">Membrane</keyword>
<feature type="transmembrane region" description="Helical" evidence="1">
    <location>
        <begin position="40"/>
        <end position="59"/>
    </location>
</feature>
<dbReference type="AlphaFoldDB" id="A0A5K7XQ25"/>